<evidence type="ECO:0000313" key="6">
    <source>
        <dbReference type="EMBL" id="MBB6093670.1"/>
    </source>
</evidence>
<dbReference type="PROSITE" id="PS50830">
    <property type="entry name" value="TNASE_3"/>
    <property type="match status" value="1"/>
</dbReference>
<keyword evidence="1" id="KW-0540">Nuclease</keyword>
<evidence type="ECO:0000259" key="5">
    <source>
        <dbReference type="PROSITE" id="PS50830"/>
    </source>
</evidence>
<dbReference type="Proteomes" id="UP000588068">
    <property type="component" value="Unassembled WGS sequence"/>
</dbReference>
<keyword evidence="7" id="KW-1185">Reference proteome</keyword>
<organism evidence="6 7">
    <name type="scientific">Povalibacter uvarum</name>
    <dbReference type="NCBI Taxonomy" id="732238"/>
    <lineage>
        <taxon>Bacteria</taxon>
        <taxon>Pseudomonadati</taxon>
        <taxon>Pseudomonadota</taxon>
        <taxon>Gammaproteobacteria</taxon>
        <taxon>Steroidobacterales</taxon>
        <taxon>Steroidobacteraceae</taxon>
        <taxon>Povalibacter</taxon>
    </lineage>
</organism>
<evidence type="ECO:0000256" key="4">
    <source>
        <dbReference type="SAM" id="SignalP"/>
    </source>
</evidence>
<keyword evidence="3" id="KW-0378">Hydrolase</keyword>
<reference evidence="6 7" key="1">
    <citation type="submission" date="2020-08" db="EMBL/GenBank/DDBJ databases">
        <title>Genomic Encyclopedia of Type Strains, Phase IV (KMG-IV): sequencing the most valuable type-strain genomes for metagenomic binning, comparative biology and taxonomic classification.</title>
        <authorList>
            <person name="Goeker M."/>
        </authorList>
    </citation>
    <scope>NUCLEOTIDE SEQUENCE [LARGE SCALE GENOMIC DNA]</scope>
    <source>
        <strain evidence="6 7">DSM 26723</strain>
    </source>
</reference>
<dbReference type="InterPro" id="IPR016071">
    <property type="entry name" value="Staphylococal_nuclease_OB-fold"/>
</dbReference>
<comment type="caution">
    <text evidence="6">The sequence shown here is derived from an EMBL/GenBank/DDBJ whole genome shotgun (WGS) entry which is preliminary data.</text>
</comment>
<dbReference type="SUPFAM" id="SSF50199">
    <property type="entry name" value="Staphylococcal nuclease"/>
    <property type="match status" value="1"/>
</dbReference>
<dbReference type="SMART" id="SM00318">
    <property type="entry name" value="SNc"/>
    <property type="match status" value="1"/>
</dbReference>
<protein>
    <submittedName>
        <fullName evidence="6">Endonuclease YncB(Thermonuclease family)</fullName>
    </submittedName>
</protein>
<dbReference type="PANTHER" id="PTHR12302:SF3">
    <property type="entry name" value="SERINE_THREONINE-PROTEIN KINASE 31"/>
    <property type="match status" value="1"/>
</dbReference>
<dbReference type="Gene3D" id="2.40.50.90">
    <property type="match status" value="1"/>
</dbReference>
<dbReference type="GO" id="GO:0004519">
    <property type="term" value="F:endonuclease activity"/>
    <property type="evidence" value="ECO:0007669"/>
    <property type="project" value="UniProtKB-KW"/>
</dbReference>
<dbReference type="AlphaFoldDB" id="A0A841HN22"/>
<keyword evidence="4" id="KW-0732">Signal</keyword>
<feature type="domain" description="TNase-like" evidence="5">
    <location>
        <begin position="37"/>
        <end position="157"/>
    </location>
</feature>
<evidence type="ECO:0000313" key="7">
    <source>
        <dbReference type="Proteomes" id="UP000588068"/>
    </source>
</evidence>
<dbReference type="RefSeq" id="WP_184332289.1">
    <property type="nucleotide sequence ID" value="NZ_JACHHZ010000003.1"/>
</dbReference>
<dbReference type="PANTHER" id="PTHR12302">
    <property type="entry name" value="EBNA2 BINDING PROTEIN P100"/>
    <property type="match status" value="1"/>
</dbReference>
<keyword evidence="2 6" id="KW-0255">Endonuclease</keyword>
<evidence type="ECO:0000256" key="3">
    <source>
        <dbReference type="ARBA" id="ARBA00022801"/>
    </source>
</evidence>
<dbReference type="Pfam" id="PF00565">
    <property type="entry name" value="SNase"/>
    <property type="match status" value="1"/>
</dbReference>
<evidence type="ECO:0000256" key="2">
    <source>
        <dbReference type="ARBA" id="ARBA00022759"/>
    </source>
</evidence>
<gene>
    <name evidence="6" type="ORF">HNQ60_002551</name>
</gene>
<evidence type="ECO:0000256" key="1">
    <source>
        <dbReference type="ARBA" id="ARBA00022722"/>
    </source>
</evidence>
<dbReference type="EMBL" id="JACHHZ010000003">
    <property type="protein sequence ID" value="MBB6093670.1"/>
    <property type="molecule type" value="Genomic_DNA"/>
</dbReference>
<proteinExistence type="predicted"/>
<name>A0A841HN22_9GAMM</name>
<accession>A0A841HN22</accession>
<dbReference type="GO" id="GO:0016787">
    <property type="term" value="F:hydrolase activity"/>
    <property type="evidence" value="ECO:0007669"/>
    <property type="project" value="UniProtKB-KW"/>
</dbReference>
<feature type="chain" id="PRO_5032289770" evidence="4">
    <location>
        <begin position="28"/>
        <end position="174"/>
    </location>
</feature>
<feature type="signal peptide" evidence="4">
    <location>
        <begin position="1"/>
        <end position="27"/>
    </location>
</feature>
<dbReference type="InterPro" id="IPR035437">
    <property type="entry name" value="SNase_OB-fold_sf"/>
</dbReference>
<sequence length="174" mass="19868">MPSIAFRRTLLVLALCFSAATTLPVHAKQPPRPGDEGVFYGPLISVADGDSFRARIQGVGMEFRLYAIDAPERDQAYAKQSREALQSLLGKHELVMVFIDMDRYGRVIADVWANGVHVNRELVARGAAHFYPEYARDNTLYEVEQEARDAKRGLWSLPLAQREPPWVWRERKRK</sequence>